<keyword evidence="2" id="KW-1133">Transmembrane helix</keyword>
<evidence type="ECO:0000256" key="2">
    <source>
        <dbReference type="SAM" id="Phobius"/>
    </source>
</evidence>
<dbReference type="PANTHER" id="PTHR24177:SF331">
    <property type="entry name" value="PGG DOMAIN-CONTAINING PROTEIN"/>
    <property type="match status" value="1"/>
</dbReference>
<organism evidence="4 5">
    <name type="scientific">Hevea brasiliensis</name>
    <name type="common">Para rubber tree</name>
    <name type="synonym">Siphonia brasiliensis</name>
    <dbReference type="NCBI Taxonomy" id="3981"/>
    <lineage>
        <taxon>Eukaryota</taxon>
        <taxon>Viridiplantae</taxon>
        <taxon>Streptophyta</taxon>
        <taxon>Embryophyta</taxon>
        <taxon>Tracheophyta</taxon>
        <taxon>Spermatophyta</taxon>
        <taxon>Magnoliopsida</taxon>
        <taxon>eudicotyledons</taxon>
        <taxon>Gunneridae</taxon>
        <taxon>Pentapetalae</taxon>
        <taxon>rosids</taxon>
        <taxon>fabids</taxon>
        <taxon>Malpighiales</taxon>
        <taxon>Euphorbiaceae</taxon>
        <taxon>Crotonoideae</taxon>
        <taxon>Micrandreae</taxon>
        <taxon>Hevea</taxon>
    </lineage>
</organism>
<dbReference type="PROSITE" id="PS50088">
    <property type="entry name" value="ANK_REPEAT"/>
    <property type="match status" value="1"/>
</dbReference>
<keyword evidence="2" id="KW-0472">Membrane</keyword>
<evidence type="ECO:0000313" key="4">
    <source>
        <dbReference type="EMBL" id="KAF2291073.1"/>
    </source>
</evidence>
<reference evidence="4 5" key="1">
    <citation type="journal article" date="2020" name="Mol. Plant">
        <title>The Chromosome-Based Rubber Tree Genome Provides New Insights into Spurge Genome Evolution and Rubber Biosynthesis.</title>
        <authorList>
            <person name="Liu J."/>
            <person name="Shi C."/>
            <person name="Shi C.C."/>
            <person name="Li W."/>
            <person name="Zhang Q.J."/>
            <person name="Zhang Y."/>
            <person name="Li K."/>
            <person name="Lu H.F."/>
            <person name="Shi C."/>
            <person name="Zhu S.T."/>
            <person name="Xiao Z.Y."/>
            <person name="Nan H."/>
            <person name="Yue Y."/>
            <person name="Zhu X.G."/>
            <person name="Wu Y."/>
            <person name="Hong X.N."/>
            <person name="Fan G.Y."/>
            <person name="Tong Y."/>
            <person name="Zhang D."/>
            <person name="Mao C.L."/>
            <person name="Liu Y.L."/>
            <person name="Hao S.J."/>
            <person name="Liu W.Q."/>
            <person name="Lv M.Q."/>
            <person name="Zhang H.B."/>
            <person name="Liu Y."/>
            <person name="Hu-Tang G.R."/>
            <person name="Wang J.P."/>
            <person name="Wang J.H."/>
            <person name="Sun Y.H."/>
            <person name="Ni S.B."/>
            <person name="Chen W.B."/>
            <person name="Zhang X.C."/>
            <person name="Jiao Y.N."/>
            <person name="Eichler E.E."/>
            <person name="Li G.H."/>
            <person name="Liu X."/>
            <person name="Gao L.Z."/>
        </authorList>
    </citation>
    <scope>NUCLEOTIDE SEQUENCE [LARGE SCALE GENOMIC DNA]</scope>
    <source>
        <strain evidence="5">cv. GT1</strain>
        <tissue evidence="4">Leaf</tissue>
    </source>
</reference>
<dbReference type="InterPro" id="IPR026961">
    <property type="entry name" value="PGG_dom"/>
</dbReference>
<keyword evidence="5" id="KW-1185">Reference proteome</keyword>
<dbReference type="Pfam" id="PF12796">
    <property type="entry name" value="Ank_2"/>
    <property type="match status" value="1"/>
</dbReference>
<dbReference type="SUPFAM" id="SSF48403">
    <property type="entry name" value="Ankyrin repeat"/>
    <property type="match status" value="1"/>
</dbReference>
<protein>
    <recommendedName>
        <fullName evidence="3">PGG domain-containing protein</fullName>
    </recommendedName>
</protein>
<dbReference type="Proteomes" id="UP000467840">
    <property type="component" value="Chromosome 2"/>
</dbReference>
<feature type="domain" description="PGG" evidence="3">
    <location>
        <begin position="409"/>
        <end position="519"/>
    </location>
</feature>
<proteinExistence type="predicted"/>
<evidence type="ECO:0000313" key="5">
    <source>
        <dbReference type="Proteomes" id="UP000467840"/>
    </source>
</evidence>
<dbReference type="Pfam" id="PF13962">
    <property type="entry name" value="PGG"/>
    <property type="match status" value="1"/>
</dbReference>
<feature type="repeat" description="ANK" evidence="1">
    <location>
        <begin position="34"/>
        <end position="56"/>
    </location>
</feature>
<keyword evidence="2" id="KW-0812">Transmembrane</keyword>
<comment type="caution">
    <text evidence="4">The sequence shown here is derived from an EMBL/GenBank/DDBJ whole genome shotgun (WGS) entry which is preliminary data.</text>
</comment>
<feature type="transmembrane region" description="Helical" evidence="2">
    <location>
        <begin position="417"/>
        <end position="440"/>
    </location>
</feature>
<evidence type="ECO:0000259" key="3">
    <source>
        <dbReference type="Pfam" id="PF13962"/>
    </source>
</evidence>
<keyword evidence="1" id="KW-0040">ANK repeat</keyword>
<evidence type="ECO:0000256" key="1">
    <source>
        <dbReference type="PROSITE-ProRule" id="PRU00023"/>
    </source>
</evidence>
<dbReference type="EMBL" id="JAAGAX010000015">
    <property type="protein sequence ID" value="KAF2291073.1"/>
    <property type="molecule type" value="Genomic_DNA"/>
</dbReference>
<feature type="transmembrane region" description="Helical" evidence="2">
    <location>
        <begin position="496"/>
        <end position="522"/>
    </location>
</feature>
<dbReference type="GO" id="GO:0016020">
    <property type="term" value="C:membrane"/>
    <property type="evidence" value="ECO:0007669"/>
    <property type="project" value="TreeGrafter"/>
</dbReference>
<feature type="transmembrane region" description="Helical" evidence="2">
    <location>
        <begin position="452"/>
        <end position="476"/>
    </location>
</feature>
<dbReference type="Gene3D" id="1.25.40.20">
    <property type="entry name" value="Ankyrin repeat-containing domain"/>
    <property type="match status" value="1"/>
</dbReference>
<dbReference type="InterPro" id="IPR002110">
    <property type="entry name" value="Ankyrin_rpt"/>
</dbReference>
<sequence length="588" mass="67270">MAIHSKTKKRFVALKEIAQPCSMGDDFFFKRNGNGNTILHEAAATGNTEVTEIILNDHSEPIELIKRKNILGENPIFTAAAFGQKEIVKLSTKFDYGENADKRMILAQSMIRFDDEKSILKVAIEGEHFDTALLLLKLYESLWRLEDNESLCRLQNDEQPRLLKDISGWTILDALDALAHMPSAFKSGHTMDVFESLLYKCLPVHDETETEVSDIVGQSSMREQDLEMGGSAVTTEIAIEHKVLKENNHNQSIWKFMKGWPMVGKIWEEKRKHTFALKLARSLIKLTTDPERCQTLLFTATEMGIVEIVRETIQEYPEWKRMTEAFANGYTLLHQVASTEFYTEGTRPGPALQLQEELMWFERVKRIVPSYYVMHRVTYKGEKDAEYLQLTPKQLFARTHKAQLKEAQEWIKETSQACFTVAALVVAVVFAAVFTIPGGLNDKGSPVFRDSPYFLLFTIMDVISLVFSLATILAFLSIHTYPLEFDDFRRSIPHKLVLGFTLLTLSMISTMLAFGATILLIIRTDKQWTTILIYVLVFFPVSVFVLLQARLYWALMVELFHAISRLFSELGFLSSKRCGIEIYFSFVK</sequence>
<dbReference type="PANTHER" id="PTHR24177">
    <property type="entry name" value="CASKIN"/>
    <property type="match status" value="1"/>
</dbReference>
<accession>A0A6A6KSQ4</accession>
<feature type="transmembrane region" description="Helical" evidence="2">
    <location>
        <begin position="528"/>
        <end position="547"/>
    </location>
</feature>
<name>A0A6A6KSQ4_HEVBR</name>
<dbReference type="AlphaFoldDB" id="A0A6A6KSQ4"/>
<dbReference type="InterPro" id="IPR036770">
    <property type="entry name" value="Ankyrin_rpt-contain_sf"/>
</dbReference>
<gene>
    <name evidence="4" type="ORF">GH714_019611</name>
</gene>
<dbReference type="PROSITE" id="PS50297">
    <property type="entry name" value="ANK_REP_REGION"/>
    <property type="match status" value="1"/>
</dbReference>